<comment type="similarity">
    <text evidence="1">Belongs to the ParB family.</text>
</comment>
<evidence type="ECO:0000256" key="2">
    <source>
        <dbReference type="SAM" id="MobiDB-lite"/>
    </source>
</evidence>
<dbReference type="Pfam" id="PF07506">
    <property type="entry name" value="RepB"/>
    <property type="match status" value="1"/>
</dbReference>
<dbReference type="NCBIfam" id="TIGR03454">
    <property type="entry name" value="partition_RepB"/>
    <property type="match status" value="1"/>
</dbReference>
<feature type="domain" description="ParB-like N-terminal" evidence="3">
    <location>
        <begin position="55"/>
        <end position="145"/>
    </location>
</feature>
<dbReference type="InterPro" id="IPR004437">
    <property type="entry name" value="ParB/RepB/Spo0J"/>
</dbReference>
<dbReference type="InterPro" id="IPR003115">
    <property type="entry name" value="ParB_N"/>
</dbReference>
<dbReference type="Gene3D" id="1.10.10.2830">
    <property type="match status" value="1"/>
</dbReference>
<protein>
    <submittedName>
        <fullName evidence="4">Nucleoid occlusion protein</fullName>
    </submittedName>
</protein>
<dbReference type="InterPro" id="IPR011111">
    <property type="entry name" value="Plasmid_RepB"/>
</dbReference>
<sequence length="327" mass="36052">MSKKNPLEGLIEKRKAGSSAGSSNFPMMGAGRSIMGSIDELTKQASLATSGDTIVEIPTADVDPSFIQDRLDDGVDFEDFVRSIELEKQQQPALVRPHPKDPGRYMLVFGRRRWQAAKLLNRKLRAVIKDISDTEHVILQGRENSARANLSYLERAVYAQHLSDLGYDTPTLLAALSCDKSNLSKLMSVASIPSDIIANFGAGHGLGRDRFYELKKLLDRPGNEEAARAELMELSDLEPSEKLAKLLRALKSRKKSRKPASKAATTKWTSTDNAISAETAKNKRSYSIALSGVSSADVIGFGDFLSEQLPTLYEQFLAHPSKRREND</sequence>
<gene>
    <name evidence="4" type="primary">noc_4</name>
    <name evidence="4" type="ORF">LAL4801_06079</name>
</gene>
<evidence type="ECO:0000259" key="3">
    <source>
        <dbReference type="SMART" id="SM00470"/>
    </source>
</evidence>
<dbReference type="SMART" id="SM00470">
    <property type="entry name" value="ParB"/>
    <property type="match status" value="1"/>
</dbReference>
<dbReference type="InterPro" id="IPR050336">
    <property type="entry name" value="Chromosome_partition/occlusion"/>
</dbReference>
<dbReference type="EMBL" id="CXST01000011">
    <property type="protein sequence ID" value="CTQ47617.1"/>
    <property type="molecule type" value="Genomic_DNA"/>
</dbReference>
<name>A0A0M6YED2_9HYPH</name>
<reference evidence="5" key="1">
    <citation type="submission" date="2015-07" db="EMBL/GenBank/DDBJ databases">
        <authorList>
            <person name="Rodrigo-Torres Lidia"/>
            <person name="Arahal R.David."/>
        </authorList>
    </citation>
    <scope>NUCLEOTIDE SEQUENCE [LARGE SCALE GENOMIC DNA]</scope>
    <source>
        <strain evidence="5">CECT 4801</strain>
    </source>
</reference>
<dbReference type="CDD" id="cd16405">
    <property type="entry name" value="RepB_like_N"/>
    <property type="match status" value="1"/>
</dbReference>
<dbReference type="PANTHER" id="PTHR33375:SF1">
    <property type="entry name" value="CHROMOSOME-PARTITIONING PROTEIN PARB-RELATED"/>
    <property type="match status" value="1"/>
</dbReference>
<dbReference type="InterPro" id="IPR036086">
    <property type="entry name" value="ParB/Sulfiredoxin_sf"/>
</dbReference>
<evidence type="ECO:0000313" key="5">
    <source>
        <dbReference type="Proteomes" id="UP000048926"/>
    </source>
</evidence>
<organism evidence="4 5">
    <name type="scientific">Roseibium aggregatum</name>
    <dbReference type="NCBI Taxonomy" id="187304"/>
    <lineage>
        <taxon>Bacteria</taxon>
        <taxon>Pseudomonadati</taxon>
        <taxon>Pseudomonadota</taxon>
        <taxon>Alphaproteobacteria</taxon>
        <taxon>Hyphomicrobiales</taxon>
        <taxon>Stappiaceae</taxon>
        <taxon>Roseibium</taxon>
    </lineage>
</organism>
<evidence type="ECO:0000313" key="4">
    <source>
        <dbReference type="EMBL" id="CTQ47617.1"/>
    </source>
</evidence>
<dbReference type="InterPro" id="IPR037972">
    <property type="entry name" value="RepB_N"/>
</dbReference>
<dbReference type="RefSeq" id="WP_187306645.1">
    <property type="nucleotide sequence ID" value="NZ_CXST01000011.1"/>
</dbReference>
<proteinExistence type="inferred from homology"/>
<dbReference type="Gene3D" id="3.90.1530.30">
    <property type="match status" value="1"/>
</dbReference>
<feature type="region of interest" description="Disordered" evidence="2">
    <location>
        <begin position="1"/>
        <end position="25"/>
    </location>
</feature>
<dbReference type="Pfam" id="PF02195">
    <property type="entry name" value="ParB_N"/>
    <property type="match status" value="1"/>
</dbReference>
<dbReference type="Proteomes" id="UP000048926">
    <property type="component" value="Unassembled WGS sequence"/>
</dbReference>
<dbReference type="AlphaFoldDB" id="A0A0M6YED2"/>
<dbReference type="InterPro" id="IPR017819">
    <property type="entry name" value="Plasmid_partition_RepB"/>
</dbReference>
<accession>A0A0M6YED2</accession>
<dbReference type="NCBIfam" id="TIGR00180">
    <property type="entry name" value="parB_part"/>
    <property type="match status" value="1"/>
</dbReference>
<dbReference type="SUPFAM" id="SSF110849">
    <property type="entry name" value="ParB/Sulfiredoxin"/>
    <property type="match status" value="1"/>
</dbReference>
<dbReference type="GO" id="GO:0003677">
    <property type="term" value="F:DNA binding"/>
    <property type="evidence" value="ECO:0007669"/>
    <property type="project" value="InterPro"/>
</dbReference>
<evidence type="ECO:0000256" key="1">
    <source>
        <dbReference type="ARBA" id="ARBA00006295"/>
    </source>
</evidence>
<dbReference type="GO" id="GO:0007059">
    <property type="term" value="P:chromosome segregation"/>
    <property type="evidence" value="ECO:0007669"/>
    <property type="project" value="TreeGrafter"/>
</dbReference>
<dbReference type="GO" id="GO:0005694">
    <property type="term" value="C:chromosome"/>
    <property type="evidence" value="ECO:0007669"/>
    <property type="project" value="TreeGrafter"/>
</dbReference>
<dbReference type="PANTHER" id="PTHR33375">
    <property type="entry name" value="CHROMOSOME-PARTITIONING PROTEIN PARB-RELATED"/>
    <property type="match status" value="1"/>
</dbReference>
<keyword evidence="5" id="KW-1185">Reference proteome</keyword>
<dbReference type="SUPFAM" id="SSF109709">
    <property type="entry name" value="KorB DNA-binding domain-like"/>
    <property type="match status" value="1"/>
</dbReference>